<accession>A0A846MPD7</accession>
<dbReference type="EMBL" id="JAASRN010000001">
    <property type="protein sequence ID" value="NIK73448.1"/>
    <property type="molecule type" value="Genomic_DNA"/>
</dbReference>
<dbReference type="InterPro" id="IPR036111">
    <property type="entry name" value="Mal/L-sulfo/L-lacto_DH-like_sf"/>
</dbReference>
<keyword evidence="2" id="KW-0560">Oxidoreductase</keyword>
<dbReference type="Gene3D" id="1.10.1530.10">
    <property type="match status" value="1"/>
</dbReference>
<evidence type="ECO:0000313" key="5">
    <source>
        <dbReference type="Proteomes" id="UP000537126"/>
    </source>
</evidence>
<dbReference type="Gene3D" id="3.30.1370.60">
    <property type="entry name" value="Hypothetical oxidoreductase yiak, domain 2"/>
    <property type="match status" value="1"/>
</dbReference>
<dbReference type="PANTHER" id="PTHR11091:SF0">
    <property type="entry name" value="MALATE DEHYDROGENASE"/>
    <property type="match status" value="1"/>
</dbReference>
<reference evidence="4 5" key="1">
    <citation type="submission" date="2020-03" db="EMBL/GenBank/DDBJ databases">
        <title>Genomic Encyclopedia of Type Strains, Phase IV (KMG-IV): sequencing the most valuable type-strain genomes for metagenomic binning, comparative biology and taxonomic classification.</title>
        <authorList>
            <person name="Goeker M."/>
        </authorList>
    </citation>
    <scope>NUCLEOTIDE SEQUENCE [LARGE SCALE GENOMIC DNA]</scope>
    <source>
        <strain evidence="4 5">DSM 5718</strain>
    </source>
</reference>
<dbReference type="SUPFAM" id="SSF89733">
    <property type="entry name" value="L-sulfolactate dehydrogenase-like"/>
    <property type="match status" value="1"/>
</dbReference>
<gene>
    <name evidence="4" type="ORF">FHS56_000934</name>
</gene>
<dbReference type="Pfam" id="PF02615">
    <property type="entry name" value="Ldh_2"/>
    <property type="match status" value="1"/>
</dbReference>
<evidence type="ECO:0000256" key="2">
    <source>
        <dbReference type="ARBA" id="ARBA00023002"/>
    </source>
</evidence>
<dbReference type="GO" id="GO:0016491">
    <property type="term" value="F:oxidoreductase activity"/>
    <property type="evidence" value="ECO:0007669"/>
    <property type="project" value="UniProtKB-KW"/>
</dbReference>
<dbReference type="InterPro" id="IPR043144">
    <property type="entry name" value="Mal/L-sulf/L-lact_DH-like_ah"/>
</dbReference>
<dbReference type="AlphaFoldDB" id="A0A846MPD7"/>
<dbReference type="Proteomes" id="UP000537126">
    <property type="component" value="Unassembled WGS sequence"/>
</dbReference>
<dbReference type="InterPro" id="IPR043143">
    <property type="entry name" value="Mal/L-sulf/L-lact_DH-like_NADP"/>
</dbReference>
<evidence type="ECO:0000313" key="4">
    <source>
        <dbReference type="EMBL" id="NIK73448.1"/>
    </source>
</evidence>
<keyword evidence="5" id="KW-1185">Reference proteome</keyword>
<comment type="caution">
    <text evidence="4">The sequence shown here is derived from an EMBL/GenBank/DDBJ whole genome shotgun (WGS) entry which is preliminary data.</text>
</comment>
<evidence type="ECO:0000256" key="3">
    <source>
        <dbReference type="SAM" id="MobiDB-lite"/>
    </source>
</evidence>
<organism evidence="4 5">
    <name type="scientific">Thermonema lapsum</name>
    <dbReference type="NCBI Taxonomy" id="28195"/>
    <lineage>
        <taxon>Bacteria</taxon>
        <taxon>Pseudomonadati</taxon>
        <taxon>Bacteroidota</taxon>
        <taxon>Cytophagia</taxon>
        <taxon>Cytophagales</taxon>
        <taxon>Thermonemataceae</taxon>
        <taxon>Thermonema</taxon>
    </lineage>
</organism>
<comment type="similarity">
    <text evidence="1">Belongs to the LDH2/MDH2 oxidoreductase family.</text>
</comment>
<dbReference type="PANTHER" id="PTHR11091">
    <property type="entry name" value="OXIDOREDUCTASE-RELATED"/>
    <property type="match status" value="1"/>
</dbReference>
<evidence type="ECO:0000256" key="1">
    <source>
        <dbReference type="ARBA" id="ARBA00006056"/>
    </source>
</evidence>
<protein>
    <submittedName>
        <fullName evidence="4">LDH2 family malate/lactate/ureidoglycolate dehydrogenase</fullName>
    </submittedName>
</protein>
<sequence length="360" mass="39353">MEKQTFDFAQLYEFAVSVFQSIDFKEEDARLAAEVLLAADLRGIDSHGIARLSGYVRLWEVGRLNPRPNIRVVHETPSTATIDGDAGVGLVVAPYAMRIAIEKAKQVGSGWVAVKNSNHFGIAGYHAMMALAHDMIGMAMTNASPIVAPTFSIERLLGTNPIALAVPAGEEPPFVADFATTTAANGKFEILEREGRQAPSGWLQDAEGKPTTDPQTRKQGGALLPLGSDYEHGSHKGYCLGAMVDILTAVLSGANYGPWVPPFVSYLPLPQNPVGEGIGHFMGAMRIDAFRPVEDFKKHMDHWIRRFRSSKAIDGKQVLIPGDPERENEAQRRRTGIPLMPQVIEDLEQLAERFALQSLL</sequence>
<dbReference type="InterPro" id="IPR003767">
    <property type="entry name" value="Malate/L-lactate_DH-like"/>
</dbReference>
<name>A0A846MPD7_9BACT</name>
<dbReference type="RefSeq" id="WP_166918687.1">
    <property type="nucleotide sequence ID" value="NZ_JAASRN010000001.1"/>
</dbReference>
<proteinExistence type="inferred from homology"/>
<feature type="region of interest" description="Disordered" evidence="3">
    <location>
        <begin position="195"/>
        <end position="221"/>
    </location>
</feature>